<dbReference type="RefSeq" id="WP_180045566.1">
    <property type="nucleotide sequence ID" value="NZ_CP048659.1"/>
</dbReference>
<dbReference type="NCBIfam" id="NF006767">
    <property type="entry name" value="PRK09289.1"/>
    <property type="match status" value="1"/>
</dbReference>
<keyword evidence="6" id="KW-1185">Reference proteome</keyword>
<evidence type="ECO:0000256" key="1">
    <source>
        <dbReference type="ARBA" id="ARBA00022737"/>
    </source>
</evidence>
<dbReference type="GO" id="GO:0004746">
    <property type="term" value="F:riboflavin synthase activity"/>
    <property type="evidence" value="ECO:0007669"/>
    <property type="project" value="UniProtKB-UniRule"/>
</dbReference>
<dbReference type="PANTHER" id="PTHR21098:SF0">
    <property type="entry name" value="RIBOFLAVIN SYNTHASE"/>
    <property type="match status" value="1"/>
</dbReference>
<dbReference type="InterPro" id="IPR026017">
    <property type="entry name" value="Lumazine-bd_dom"/>
</dbReference>
<dbReference type="AlphaFoldDB" id="A0A7S7AHI4"/>
<dbReference type="EMBL" id="CP048659">
    <property type="protein sequence ID" value="QOW45996.1"/>
    <property type="molecule type" value="Genomic_DNA"/>
</dbReference>
<dbReference type="PANTHER" id="PTHR21098">
    <property type="entry name" value="RIBOFLAVIN SYNTHASE ALPHA CHAIN"/>
    <property type="match status" value="1"/>
</dbReference>
<dbReference type="InterPro" id="IPR017938">
    <property type="entry name" value="Riboflavin_synthase-like_b-brl"/>
</dbReference>
<dbReference type="GO" id="GO:0009231">
    <property type="term" value="P:riboflavin biosynthetic process"/>
    <property type="evidence" value="ECO:0007669"/>
    <property type="project" value="TreeGrafter"/>
</dbReference>
<dbReference type="PIRSF" id="PIRSF000498">
    <property type="entry name" value="Riboflavin_syn_A"/>
    <property type="match status" value="1"/>
</dbReference>
<evidence type="ECO:0000313" key="5">
    <source>
        <dbReference type="EMBL" id="QOW45996.1"/>
    </source>
</evidence>
<dbReference type="SUPFAM" id="SSF63380">
    <property type="entry name" value="Riboflavin synthase domain-like"/>
    <property type="match status" value="2"/>
</dbReference>
<evidence type="ECO:0000259" key="4">
    <source>
        <dbReference type="PROSITE" id="PS51177"/>
    </source>
</evidence>
<dbReference type="InterPro" id="IPR001783">
    <property type="entry name" value="Lumazine-bd"/>
</dbReference>
<dbReference type="Proteomes" id="UP000593966">
    <property type="component" value="Chromosome"/>
</dbReference>
<feature type="repeat" description="Lumazine-binding" evidence="3">
    <location>
        <begin position="100"/>
        <end position="198"/>
    </location>
</feature>
<protein>
    <recommendedName>
        <fullName evidence="2">Riboflavin synthase</fullName>
        <ecNumber evidence="2">2.5.1.9</ecNumber>
    </recommendedName>
</protein>
<reference evidence="5 6" key="1">
    <citation type="submission" date="2020-02" db="EMBL/GenBank/DDBJ databases">
        <title>Tigecycline-resistant Acinetobacter species from pigs and migratory birds.</title>
        <authorList>
            <person name="Chen C."/>
            <person name="Sun J."/>
            <person name="Liao X.-P."/>
            <person name="Liu Y.-H."/>
        </authorList>
    </citation>
    <scope>NUCLEOTIDE SEQUENCE [LARGE SCALE GENOMIC DNA]</scope>
    <source>
        <strain evidence="5 6">YH12207_T</strain>
    </source>
</reference>
<feature type="domain" description="Lumazine-binding" evidence="4">
    <location>
        <begin position="100"/>
        <end position="198"/>
    </location>
</feature>
<dbReference type="EC" id="2.5.1.9" evidence="2"/>
<dbReference type="NCBIfam" id="NF009566">
    <property type="entry name" value="PRK13020.1"/>
    <property type="match status" value="1"/>
</dbReference>
<dbReference type="InterPro" id="IPR023366">
    <property type="entry name" value="ATP_synth_asu-like_sf"/>
</dbReference>
<sequence length="205" mass="22933">MYTGIVLGTEKIHRIEKHQGYTTIFVENHQKFLDDVFIGASVAIDGTCLTVTGMNEEKTLVSFDISDLTLSLTTLGHLKENSLVNVERSFKVGMENGGHNIYGHIEGMAQIKNIVENGKTLHLDIEIPNEKIKYFFLKGFIGLHGCSLTVNNVNKTQNQISVDLIPETIRLTNFSDLKVGDLLNFEIDQTTRTLVDTLESIHARN</sequence>
<dbReference type="NCBIfam" id="TIGR00187">
    <property type="entry name" value="ribE"/>
    <property type="match status" value="1"/>
</dbReference>
<feature type="domain" description="Lumazine-binding" evidence="4">
    <location>
        <begin position="1"/>
        <end position="99"/>
    </location>
</feature>
<dbReference type="PROSITE" id="PS51177">
    <property type="entry name" value="LUMAZINE_BIND"/>
    <property type="match status" value="2"/>
</dbReference>
<dbReference type="CDD" id="cd00402">
    <property type="entry name" value="Riboflavin_synthase_like"/>
    <property type="match status" value="1"/>
</dbReference>
<feature type="repeat" description="Lumazine-binding" evidence="3">
    <location>
        <begin position="1"/>
        <end position="99"/>
    </location>
</feature>
<organism evidence="5 6">
    <name type="scientific">Acinetobacter piscicola</name>
    <dbReference type="NCBI Taxonomy" id="2006115"/>
    <lineage>
        <taxon>Bacteria</taxon>
        <taxon>Pseudomonadati</taxon>
        <taxon>Pseudomonadota</taxon>
        <taxon>Gammaproteobacteria</taxon>
        <taxon>Moraxellales</taxon>
        <taxon>Moraxellaceae</taxon>
        <taxon>Acinetobacter</taxon>
    </lineage>
</organism>
<evidence type="ECO:0000256" key="3">
    <source>
        <dbReference type="PROSITE-ProRule" id="PRU00524"/>
    </source>
</evidence>
<accession>A0A7S7AHI4</accession>
<keyword evidence="1" id="KW-0677">Repeat</keyword>
<evidence type="ECO:0000256" key="2">
    <source>
        <dbReference type="NCBIfam" id="TIGR00187"/>
    </source>
</evidence>
<name>A0A7S7AHI4_9GAMM</name>
<proteinExistence type="predicted"/>
<dbReference type="Gene3D" id="2.40.30.20">
    <property type="match status" value="2"/>
</dbReference>
<gene>
    <name evidence="5" type="ORF">G0028_08865</name>
</gene>
<evidence type="ECO:0000313" key="6">
    <source>
        <dbReference type="Proteomes" id="UP000593966"/>
    </source>
</evidence>
<dbReference type="Pfam" id="PF00677">
    <property type="entry name" value="Lum_binding"/>
    <property type="match status" value="2"/>
</dbReference>